<dbReference type="RefSeq" id="WP_227017313.1">
    <property type="nucleotide sequence ID" value="NZ_JAGSND010000002.1"/>
</dbReference>
<name>A0A8J7W1H5_9FIRM</name>
<accession>A0A8J7W1H5</accession>
<dbReference type="Proteomes" id="UP000675664">
    <property type="component" value="Unassembled WGS sequence"/>
</dbReference>
<keyword evidence="2" id="KW-1185">Reference proteome</keyword>
<reference evidence="1" key="2">
    <citation type="submission" date="2021-04" db="EMBL/GenBank/DDBJ databases">
        <authorList>
            <person name="Liu J."/>
        </authorList>
    </citation>
    <scope>NUCLEOTIDE SEQUENCE</scope>
    <source>
        <strain evidence="1">BAD-6</strain>
    </source>
</reference>
<evidence type="ECO:0000313" key="1">
    <source>
        <dbReference type="EMBL" id="MBR0597185.1"/>
    </source>
</evidence>
<comment type="caution">
    <text evidence="1">The sequence shown here is derived from an EMBL/GenBank/DDBJ whole genome shotgun (WGS) entry which is preliminary data.</text>
</comment>
<proteinExistence type="predicted"/>
<gene>
    <name evidence="1" type="ORF">KCX82_04815</name>
</gene>
<sequence length="70" mass="8265">MDLKNYKITVGELLSNPKSKAVLHREFPNLINHPMIGMARNMTLEKVLRYAQDYLPKERIRQVISELERI</sequence>
<dbReference type="EMBL" id="JAGSND010000002">
    <property type="protein sequence ID" value="MBR0597185.1"/>
    <property type="molecule type" value="Genomic_DNA"/>
</dbReference>
<dbReference type="AlphaFoldDB" id="A0A8J7W1H5"/>
<organism evidence="1 2">
    <name type="scientific">Sinanaerobacter chloroacetimidivorans</name>
    <dbReference type="NCBI Taxonomy" id="2818044"/>
    <lineage>
        <taxon>Bacteria</taxon>
        <taxon>Bacillati</taxon>
        <taxon>Bacillota</taxon>
        <taxon>Clostridia</taxon>
        <taxon>Peptostreptococcales</taxon>
        <taxon>Anaerovoracaceae</taxon>
        <taxon>Sinanaerobacter</taxon>
    </lineage>
</organism>
<protein>
    <submittedName>
        <fullName evidence="1">Uncharacterized protein</fullName>
    </submittedName>
</protein>
<reference evidence="1" key="1">
    <citation type="submission" date="2021-04" db="EMBL/GenBank/DDBJ databases">
        <title>Sinoanaerobacter chloroacetimidivorans sp. nov., an obligate anaerobic bacterium isolated from anaerobic sludge.</title>
        <authorList>
            <person name="Bao Y."/>
        </authorList>
    </citation>
    <scope>NUCLEOTIDE SEQUENCE</scope>
    <source>
        <strain evidence="1">BAD-6</strain>
    </source>
</reference>
<evidence type="ECO:0000313" key="2">
    <source>
        <dbReference type="Proteomes" id="UP000675664"/>
    </source>
</evidence>